<protein>
    <submittedName>
        <fullName evidence="1">Uncharacterized protein</fullName>
    </submittedName>
</protein>
<organism evidence="1 2">
    <name type="scientific">Amblyomma americanum</name>
    <name type="common">Lone star tick</name>
    <dbReference type="NCBI Taxonomy" id="6943"/>
    <lineage>
        <taxon>Eukaryota</taxon>
        <taxon>Metazoa</taxon>
        <taxon>Ecdysozoa</taxon>
        <taxon>Arthropoda</taxon>
        <taxon>Chelicerata</taxon>
        <taxon>Arachnida</taxon>
        <taxon>Acari</taxon>
        <taxon>Parasitiformes</taxon>
        <taxon>Ixodida</taxon>
        <taxon>Ixodoidea</taxon>
        <taxon>Ixodidae</taxon>
        <taxon>Amblyomminae</taxon>
        <taxon>Amblyomma</taxon>
    </lineage>
</organism>
<keyword evidence="2" id="KW-1185">Reference proteome</keyword>
<evidence type="ECO:0000313" key="1">
    <source>
        <dbReference type="EMBL" id="KAK8777203.1"/>
    </source>
</evidence>
<dbReference type="AlphaFoldDB" id="A0AAQ4ERQ8"/>
<sequence>MNLTSIMAVSERYKYRRLRTRSINFLPAFASVLSFSDQMKYAALLPLFLLLSAVLIDAYGPRGPRALRQQRRFECRGKPCSGPGFPCGPGCFCLRGFCQPRM</sequence>
<name>A0AAQ4ERQ8_AMBAM</name>
<evidence type="ECO:0000313" key="2">
    <source>
        <dbReference type="Proteomes" id="UP001321473"/>
    </source>
</evidence>
<dbReference type="Proteomes" id="UP001321473">
    <property type="component" value="Unassembled WGS sequence"/>
</dbReference>
<proteinExistence type="predicted"/>
<dbReference type="EMBL" id="JARKHS020012093">
    <property type="protein sequence ID" value="KAK8777203.1"/>
    <property type="molecule type" value="Genomic_DNA"/>
</dbReference>
<accession>A0AAQ4ERQ8</accession>
<reference evidence="1 2" key="1">
    <citation type="journal article" date="2023" name="Arcadia Sci">
        <title>De novo assembly of a long-read Amblyomma americanum tick genome.</title>
        <authorList>
            <person name="Chou S."/>
            <person name="Poskanzer K.E."/>
            <person name="Rollins M."/>
            <person name="Thuy-Boun P.S."/>
        </authorList>
    </citation>
    <scope>NUCLEOTIDE SEQUENCE [LARGE SCALE GENOMIC DNA]</scope>
    <source>
        <strain evidence="1">F_SG_1</strain>
        <tissue evidence="1">Salivary glands</tissue>
    </source>
</reference>
<gene>
    <name evidence="1" type="ORF">V5799_029454</name>
</gene>
<comment type="caution">
    <text evidence="1">The sequence shown here is derived from an EMBL/GenBank/DDBJ whole genome shotgun (WGS) entry which is preliminary data.</text>
</comment>